<evidence type="ECO:0000313" key="5">
    <source>
        <dbReference type="EMBL" id="ASV67331.1"/>
    </source>
</evidence>
<name>A0A248TGM1_9BACI</name>
<dbReference type="SFLD" id="SFLDS00003">
    <property type="entry name" value="Haloacid_Dehalogenase"/>
    <property type="match status" value="1"/>
</dbReference>
<dbReference type="InterPro" id="IPR023214">
    <property type="entry name" value="HAD_sf"/>
</dbReference>
<dbReference type="SUPFAM" id="SSF56784">
    <property type="entry name" value="HAD-like"/>
    <property type="match status" value="1"/>
</dbReference>
<dbReference type="PANTHER" id="PTHR46470:SF2">
    <property type="entry name" value="GLYCERALDEHYDE 3-PHOSPHATE PHOSPHATASE"/>
    <property type="match status" value="1"/>
</dbReference>
<dbReference type="Gene3D" id="1.10.150.520">
    <property type="match status" value="1"/>
</dbReference>
<protein>
    <recommendedName>
        <fullName evidence="7">L-2-haloalkanoic acid dehalogenase</fullName>
    </recommendedName>
</protein>
<dbReference type="InterPro" id="IPR036412">
    <property type="entry name" value="HAD-like_sf"/>
</dbReference>
<dbReference type="PANTHER" id="PTHR46470">
    <property type="entry name" value="N-ACYLNEURAMINATE-9-PHOSPHATASE"/>
    <property type="match status" value="1"/>
</dbReference>
<evidence type="ECO:0000256" key="2">
    <source>
        <dbReference type="ARBA" id="ARBA00022723"/>
    </source>
</evidence>
<evidence type="ECO:0000313" key="6">
    <source>
        <dbReference type="Proteomes" id="UP000215137"/>
    </source>
</evidence>
<dbReference type="Pfam" id="PF13419">
    <property type="entry name" value="HAD_2"/>
    <property type="match status" value="1"/>
</dbReference>
<organism evidence="5 6">
    <name type="scientific">Cytobacillus kochii</name>
    <dbReference type="NCBI Taxonomy" id="859143"/>
    <lineage>
        <taxon>Bacteria</taxon>
        <taxon>Bacillati</taxon>
        <taxon>Bacillota</taxon>
        <taxon>Bacilli</taxon>
        <taxon>Bacillales</taxon>
        <taxon>Bacillaceae</taxon>
        <taxon>Cytobacillus</taxon>
    </lineage>
</organism>
<dbReference type="GO" id="GO:0044281">
    <property type="term" value="P:small molecule metabolic process"/>
    <property type="evidence" value="ECO:0007669"/>
    <property type="project" value="UniProtKB-ARBA"/>
</dbReference>
<dbReference type="InterPro" id="IPR041492">
    <property type="entry name" value="HAD_2"/>
</dbReference>
<dbReference type="AlphaFoldDB" id="A0A248TGM1"/>
<dbReference type="InterPro" id="IPR006549">
    <property type="entry name" value="HAD-SF_hydro_IIIA"/>
</dbReference>
<sequence length="227" mass="26132">MVRAVMFDLDGTLHNRKAAILSFIENQQERLFPHLDKKIYAERFINLDQGGYVWKDKVYQQMVGEFSLIDFSWQELLQDYLSHFPLHAELYPQAITLLKRLKKKGLRTAIISNGYSKFQREVIKSLQIEALFDEIVISEEVGVKKPHPYIFEHTLSRLGVSPDETVYVGDHLKNDIVGAGGVGIYTIWKQPRPAFTTKGDEHVSDLSEVFAAIMKKVNTEFCKDQIL</sequence>
<keyword evidence="3" id="KW-0378">Hydrolase</keyword>
<comment type="cofactor">
    <cofactor evidence="1">
        <name>Mg(2+)</name>
        <dbReference type="ChEBI" id="CHEBI:18420"/>
    </cofactor>
</comment>
<dbReference type="GO" id="GO:0046872">
    <property type="term" value="F:metal ion binding"/>
    <property type="evidence" value="ECO:0007669"/>
    <property type="project" value="UniProtKB-KW"/>
</dbReference>
<accession>A0A248TGM1</accession>
<dbReference type="KEGG" id="bko:CKF48_08350"/>
<dbReference type="PRINTS" id="PR00413">
    <property type="entry name" value="HADHALOGNASE"/>
</dbReference>
<dbReference type="GO" id="GO:0016791">
    <property type="term" value="F:phosphatase activity"/>
    <property type="evidence" value="ECO:0007669"/>
    <property type="project" value="TreeGrafter"/>
</dbReference>
<dbReference type="InterPro" id="IPR006439">
    <property type="entry name" value="HAD-SF_hydro_IA"/>
</dbReference>
<keyword evidence="6" id="KW-1185">Reference proteome</keyword>
<reference evidence="5 6" key="1">
    <citation type="submission" date="2017-08" db="EMBL/GenBank/DDBJ databases">
        <title>Complete Genome Sequence of Bacillus kochii Oregon-R-modENCODE STRAIN BDGP4, isolated from Drosophila melanogaster gut.</title>
        <authorList>
            <person name="Wan K.H."/>
            <person name="Yu C."/>
            <person name="Park S."/>
            <person name="Hammonds A.S."/>
            <person name="Booth B.W."/>
            <person name="Celniker S.E."/>
        </authorList>
    </citation>
    <scope>NUCLEOTIDE SEQUENCE [LARGE SCALE GENOMIC DNA]</scope>
    <source>
        <strain evidence="5 6">BDGP4</strain>
    </source>
</reference>
<gene>
    <name evidence="5" type="ORF">CKF48_08350</name>
</gene>
<evidence type="ECO:0008006" key="7">
    <source>
        <dbReference type="Google" id="ProtNLM"/>
    </source>
</evidence>
<dbReference type="NCBIfam" id="TIGR01509">
    <property type="entry name" value="HAD-SF-IA-v3"/>
    <property type="match status" value="1"/>
</dbReference>
<dbReference type="InterPro" id="IPR051400">
    <property type="entry name" value="HAD-like_hydrolase"/>
</dbReference>
<dbReference type="NCBIfam" id="TIGR01549">
    <property type="entry name" value="HAD-SF-IA-v1"/>
    <property type="match status" value="1"/>
</dbReference>
<evidence type="ECO:0000256" key="3">
    <source>
        <dbReference type="ARBA" id="ARBA00022801"/>
    </source>
</evidence>
<evidence type="ECO:0000256" key="4">
    <source>
        <dbReference type="ARBA" id="ARBA00022842"/>
    </source>
</evidence>
<keyword evidence="2" id="KW-0479">Metal-binding</keyword>
<dbReference type="EMBL" id="CP022983">
    <property type="protein sequence ID" value="ASV67331.1"/>
    <property type="molecule type" value="Genomic_DNA"/>
</dbReference>
<dbReference type="Gene3D" id="3.40.50.1000">
    <property type="entry name" value="HAD superfamily/HAD-like"/>
    <property type="match status" value="1"/>
</dbReference>
<dbReference type="Proteomes" id="UP000215137">
    <property type="component" value="Chromosome"/>
</dbReference>
<evidence type="ECO:0000256" key="1">
    <source>
        <dbReference type="ARBA" id="ARBA00001946"/>
    </source>
</evidence>
<keyword evidence="4" id="KW-0460">Magnesium</keyword>
<dbReference type="RefSeq" id="WP_095370905.1">
    <property type="nucleotide sequence ID" value="NZ_CP022983.1"/>
</dbReference>
<proteinExistence type="predicted"/>
<dbReference type="OrthoDB" id="9802350at2"/>
<dbReference type="NCBIfam" id="TIGR01662">
    <property type="entry name" value="HAD-SF-IIIA"/>
    <property type="match status" value="1"/>
</dbReference>
<dbReference type="SFLD" id="SFLDG01129">
    <property type="entry name" value="C1.5:_HAD__Beta-PGM__Phosphata"/>
    <property type="match status" value="1"/>
</dbReference>